<feature type="region of interest" description="Disordered" evidence="10">
    <location>
        <begin position="380"/>
        <end position="403"/>
    </location>
</feature>
<comment type="similarity">
    <text evidence="2">Belongs to the GSP L family.</text>
</comment>
<dbReference type="GO" id="GO:0015627">
    <property type="term" value="C:type II protein secretion system complex"/>
    <property type="evidence" value="ECO:0007669"/>
    <property type="project" value="InterPro"/>
</dbReference>
<gene>
    <name evidence="12" type="ORF">NCTC10783_03796</name>
</gene>
<keyword evidence="8" id="KW-1133">Transmembrane helix</keyword>
<evidence type="ECO:0000313" key="13">
    <source>
        <dbReference type="Proteomes" id="UP000278078"/>
    </source>
</evidence>
<accession>A0A3S5E527</accession>
<feature type="compositionally biased region" description="Low complexity" evidence="10">
    <location>
        <begin position="380"/>
        <end position="397"/>
    </location>
</feature>
<dbReference type="Proteomes" id="UP000278078">
    <property type="component" value="Chromosome"/>
</dbReference>
<evidence type="ECO:0000256" key="2">
    <source>
        <dbReference type="ARBA" id="ARBA00005318"/>
    </source>
</evidence>
<keyword evidence="3" id="KW-0813">Transport</keyword>
<dbReference type="Pfam" id="PF12693">
    <property type="entry name" value="GspL_C"/>
    <property type="match status" value="1"/>
</dbReference>
<evidence type="ECO:0000256" key="4">
    <source>
        <dbReference type="ARBA" id="ARBA00022475"/>
    </source>
</evidence>
<organism evidence="12 13">
    <name type="scientific">Pseudomonas fluorescens</name>
    <dbReference type="NCBI Taxonomy" id="294"/>
    <lineage>
        <taxon>Bacteria</taxon>
        <taxon>Pseudomonadati</taxon>
        <taxon>Pseudomonadota</taxon>
        <taxon>Gammaproteobacteria</taxon>
        <taxon>Pseudomonadales</taxon>
        <taxon>Pseudomonadaceae</taxon>
        <taxon>Pseudomonas</taxon>
    </lineage>
</organism>
<feature type="domain" description="GspL periplasmic" evidence="11">
    <location>
        <begin position="229"/>
        <end position="401"/>
    </location>
</feature>
<dbReference type="InterPro" id="IPR007812">
    <property type="entry name" value="T2SS_protein-GspL"/>
</dbReference>
<dbReference type="InterPro" id="IPR043129">
    <property type="entry name" value="ATPase_NBD"/>
</dbReference>
<dbReference type="GO" id="GO:0015628">
    <property type="term" value="P:protein secretion by the type II secretion system"/>
    <property type="evidence" value="ECO:0007669"/>
    <property type="project" value="InterPro"/>
</dbReference>
<dbReference type="NCBIfam" id="TIGR01709">
    <property type="entry name" value="typeII_sec_gspL"/>
    <property type="match status" value="1"/>
</dbReference>
<evidence type="ECO:0000256" key="10">
    <source>
        <dbReference type="SAM" id="MobiDB-lite"/>
    </source>
</evidence>
<dbReference type="InterPro" id="IPR025691">
    <property type="entry name" value="GspL_pp_dom"/>
</dbReference>
<reference evidence="12 13" key="1">
    <citation type="submission" date="2018-12" db="EMBL/GenBank/DDBJ databases">
        <authorList>
            <consortium name="Pathogen Informatics"/>
        </authorList>
    </citation>
    <scope>NUCLEOTIDE SEQUENCE [LARGE SCALE GENOMIC DNA]</scope>
    <source>
        <strain evidence="12 13">NCTC10783</strain>
    </source>
</reference>
<dbReference type="SUPFAM" id="SSF53067">
    <property type="entry name" value="Actin-like ATPase domain"/>
    <property type="match status" value="1"/>
</dbReference>
<evidence type="ECO:0000256" key="5">
    <source>
        <dbReference type="ARBA" id="ARBA00022519"/>
    </source>
</evidence>
<evidence type="ECO:0000256" key="7">
    <source>
        <dbReference type="ARBA" id="ARBA00022927"/>
    </source>
</evidence>
<sequence length="403" mass="42746">MKATWRCLLPPLSEFAEAAPLHCLRLDARGAVQERIEASLAELARRRQGLPVALFLHPRDCRLVSLELPALPAAKLAAAVNCAAEALVLGDPAQLRLAHGPRGADGRLTLGWLEASALASLEQAVQRLRLDVREVQAAPFLLPLRDDAWVAGEWDGHLLLRRSLSDAAVHPLPEQGLAEVSQELRLFWLGERPAWGSAALERAEALDEALRWSGPASPWGLALKAPATSAGNGTWKMPLVCAALALLVWVAGLNLYAGQLAGQGQSLQRQSSQRVQQAFPELPVVLDPLRQARERRDAYLAGKADGDAVPGLAALLHGAGEAMPFLTGRLQRLDYHAGELDLELLPGPPGGDAAAWQGELGKHGLQADASDKGWQVRAMEAPPAPAAGAAGSGTAEAAADEDE</sequence>
<keyword evidence="6" id="KW-0812">Transmembrane</keyword>
<keyword evidence="9" id="KW-0472">Membrane</keyword>
<dbReference type="GO" id="GO:0009276">
    <property type="term" value="C:Gram-negative-bacterium-type cell wall"/>
    <property type="evidence" value="ECO:0007669"/>
    <property type="project" value="InterPro"/>
</dbReference>
<dbReference type="EMBL" id="LR134300">
    <property type="protein sequence ID" value="VEE47901.1"/>
    <property type="molecule type" value="Genomic_DNA"/>
</dbReference>
<evidence type="ECO:0000259" key="11">
    <source>
        <dbReference type="Pfam" id="PF12693"/>
    </source>
</evidence>
<protein>
    <submittedName>
        <fullName evidence="12">Type II secretion system protein</fullName>
    </submittedName>
</protein>
<proteinExistence type="inferred from homology"/>
<keyword evidence="4" id="KW-1003">Cell membrane</keyword>
<dbReference type="Gene3D" id="3.30.420.380">
    <property type="match status" value="1"/>
</dbReference>
<name>A0A3S5E527_PSEFL</name>
<dbReference type="AlphaFoldDB" id="A0A3S5E527"/>
<evidence type="ECO:0000256" key="6">
    <source>
        <dbReference type="ARBA" id="ARBA00022692"/>
    </source>
</evidence>
<keyword evidence="5" id="KW-0997">Cell inner membrane</keyword>
<evidence type="ECO:0000256" key="9">
    <source>
        <dbReference type="ARBA" id="ARBA00023136"/>
    </source>
</evidence>
<evidence type="ECO:0000256" key="1">
    <source>
        <dbReference type="ARBA" id="ARBA00004533"/>
    </source>
</evidence>
<evidence type="ECO:0000256" key="3">
    <source>
        <dbReference type="ARBA" id="ARBA00022448"/>
    </source>
</evidence>
<keyword evidence="7" id="KW-0653">Protein transport</keyword>
<dbReference type="GO" id="GO:0005886">
    <property type="term" value="C:plasma membrane"/>
    <property type="evidence" value="ECO:0007669"/>
    <property type="project" value="UniProtKB-SubCell"/>
</dbReference>
<evidence type="ECO:0000256" key="8">
    <source>
        <dbReference type="ARBA" id="ARBA00022989"/>
    </source>
</evidence>
<comment type="subcellular location">
    <subcellularLocation>
        <location evidence="1">Cell inner membrane</location>
    </subcellularLocation>
</comment>
<evidence type="ECO:0000313" key="12">
    <source>
        <dbReference type="EMBL" id="VEE47901.1"/>
    </source>
</evidence>